<evidence type="ECO:0000313" key="2">
    <source>
        <dbReference type="EMBL" id="RZU44872.1"/>
    </source>
</evidence>
<evidence type="ECO:0008006" key="4">
    <source>
        <dbReference type="Google" id="ProtNLM"/>
    </source>
</evidence>
<comment type="caution">
    <text evidence="2">The sequence shown here is derived from an EMBL/GenBank/DDBJ whole genome shotgun (WGS) entry which is preliminary data.</text>
</comment>
<keyword evidence="3" id="KW-1185">Reference proteome</keyword>
<organism evidence="2 3">
    <name type="scientific">Fluviicoccus keumensis</name>
    <dbReference type="NCBI Taxonomy" id="1435465"/>
    <lineage>
        <taxon>Bacteria</taxon>
        <taxon>Pseudomonadati</taxon>
        <taxon>Pseudomonadota</taxon>
        <taxon>Gammaproteobacteria</taxon>
        <taxon>Moraxellales</taxon>
        <taxon>Moraxellaceae</taxon>
        <taxon>Fluviicoccus</taxon>
    </lineage>
</organism>
<dbReference type="InterPro" id="IPR025737">
    <property type="entry name" value="FApF"/>
</dbReference>
<evidence type="ECO:0000313" key="3">
    <source>
        <dbReference type="Proteomes" id="UP000292423"/>
    </source>
</evidence>
<gene>
    <name evidence="2" type="ORF">EV700_1673</name>
</gene>
<accession>A0A4Q7Z3D3</accession>
<dbReference type="EMBL" id="SHKX01000012">
    <property type="protein sequence ID" value="RZU44872.1"/>
    <property type="molecule type" value="Genomic_DNA"/>
</dbReference>
<dbReference type="Pfam" id="PF13557">
    <property type="entry name" value="Phenol_MetA_deg"/>
    <property type="match status" value="1"/>
</dbReference>
<protein>
    <recommendedName>
        <fullName evidence="4">Outer membrane beta-barrel porin/alpha-amylase</fullName>
    </recommendedName>
</protein>
<reference evidence="2 3" key="1">
    <citation type="submission" date="2019-02" db="EMBL/GenBank/DDBJ databases">
        <title>Genomic Encyclopedia of Type Strains, Phase IV (KMG-IV): sequencing the most valuable type-strain genomes for metagenomic binning, comparative biology and taxonomic classification.</title>
        <authorList>
            <person name="Goeker M."/>
        </authorList>
    </citation>
    <scope>NUCLEOTIDE SEQUENCE [LARGE SCALE GENOMIC DNA]</scope>
    <source>
        <strain evidence="2 3">DSM 105135</strain>
    </source>
</reference>
<name>A0A4Q7Z3D3_9GAMM</name>
<evidence type="ECO:0000256" key="1">
    <source>
        <dbReference type="SAM" id="SignalP"/>
    </source>
</evidence>
<feature type="chain" id="PRO_5020891193" description="Outer membrane beta-barrel porin/alpha-amylase" evidence="1">
    <location>
        <begin position="26"/>
        <end position="360"/>
    </location>
</feature>
<dbReference type="AlphaFoldDB" id="A0A4Q7Z3D3"/>
<proteinExistence type="predicted"/>
<keyword evidence="1" id="KW-0732">Signal</keyword>
<dbReference type="RefSeq" id="WP_207224620.1">
    <property type="nucleotide sequence ID" value="NZ_SHKX01000012.1"/>
</dbReference>
<sequence length="360" mass="38742">MMRNWGRAPHLFVMLNSLCFSAAYAEDKPAADAGVATPTPTTSSAPSADTAREALKQQSTDATADKNLEQVFKATEKNYSLMKKGRFGSNYSGDYSYYRDSRIDIALDGNSSGITRFRVEEDAQHTFTNSLELSYGLRDNLTVTANLPLVYKMDTQLSRSAVGLGDISVGMRWQPIPLKTGLPTTTLFGTFSTATGDSPFKINALSDLSTGKGYYSLNTGVSVSKVTDPLVLFGSASMSMSNNVGNLNQARGSRILTGVTPGNTVGFSMGFAYSLNYDVSMSASFQQSITANNRYKFADGTFVESPTQVSALVNFALSLRTSPKRIVNLNLGYGLTEDTPDVMLGFSLPIEFLGLAAADQ</sequence>
<feature type="signal peptide" evidence="1">
    <location>
        <begin position="1"/>
        <end position="25"/>
    </location>
</feature>
<dbReference type="Proteomes" id="UP000292423">
    <property type="component" value="Unassembled WGS sequence"/>
</dbReference>